<accession>A0AA86V2S4</accession>
<proteinExistence type="predicted"/>
<organism evidence="1">
    <name type="scientific">Hexamita inflata</name>
    <dbReference type="NCBI Taxonomy" id="28002"/>
    <lineage>
        <taxon>Eukaryota</taxon>
        <taxon>Metamonada</taxon>
        <taxon>Diplomonadida</taxon>
        <taxon>Hexamitidae</taxon>
        <taxon>Hexamitinae</taxon>
        <taxon>Hexamita</taxon>
    </lineage>
</organism>
<sequence length="196" mass="22809">MIQKLQTTSLLKSSISYSTVTLNLQKLVSYLEYCFVLMHCINDIKQSLMILYQLNNIINNKFIQIQINQNEILLSLAPAIQEEIQMELRMPNKTTVTKILAQQQNVQIAFQRKATPQNRKQDNQFMTLFPGLNLDQIRNNANTITRNSLFNQKLLSTKRSNTSDLIPVQYNFNASPKYLQNKLHQSESQRRVCEEV</sequence>
<dbReference type="EMBL" id="CAXDID020000045">
    <property type="protein sequence ID" value="CAL6002284.1"/>
    <property type="molecule type" value="Genomic_DNA"/>
</dbReference>
<dbReference type="Proteomes" id="UP001642409">
    <property type="component" value="Unassembled WGS sequence"/>
</dbReference>
<name>A0AA86V2S4_9EUKA</name>
<dbReference type="AlphaFoldDB" id="A0AA86V2S4"/>
<dbReference type="EMBL" id="CATOUU010001185">
    <property type="protein sequence ID" value="CAI9978444.1"/>
    <property type="molecule type" value="Genomic_DNA"/>
</dbReference>
<reference evidence="1" key="1">
    <citation type="submission" date="2023-06" db="EMBL/GenBank/DDBJ databases">
        <authorList>
            <person name="Kurt Z."/>
        </authorList>
    </citation>
    <scope>NUCLEOTIDE SEQUENCE</scope>
</reference>
<protein>
    <submittedName>
        <fullName evidence="2">Hypothetical_protein</fullName>
    </submittedName>
</protein>
<keyword evidence="3" id="KW-1185">Reference proteome</keyword>
<gene>
    <name evidence="2" type="ORF">HINF_LOCUS17845</name>
    <name evidence="1" type="ORF">HINF_LOCUS66089</name>
</gene>
<evidence type="ECO:0000313" key="3">
    <source>
        <dbReference type="Proteomes" id="UP001642409"/>
    </source>
</evidence>
<reference evidence="2 3" key="2">
    <citation type="submission" date="2024-07" db="EMBL/GenBank/DDBJ databases">
        <authorList>
            <person name="Akdeniz Z."/>
        </authorList>
    </citation>
    <scope>NUCLEOTIDE SEQUENCE [LARGE SCALE GENOMIC DNA]</scope>
</reference>
<evidence type="ECO:0000313" key="1">
    <source>
        <dbReference type="EMBL" id="CAI9978444.1"/>
    </source>
</evidence>
<evidence type="ECO:0000313" key="2">
    <source>
        <dbReference type="EMBL" id="CAL6002284.1"/>
    </source>
</evidence>
<comment type="caution">
    <text evidence="1">The sequence shown here is derived from an EMBL/GenBank/DDBJ whole genome shotgun (WGS) entry which is preliminary data.</text>
</comment>